<evidence type="ECO:0000256" key="3">
    <source>
        <dbReference type="ARBA" id="ARBA00023163"/>
    </source>
</evidence>
<dbReference type="SUPFAM" id="SSF53697">
    <property type="entry name" value="SIS domain"/>
    <property type="match status" value="1"/>
</dbReference>
<evidence type="ECO:0000259" key="5">
    <source>
        <dbReference type="PROSITE" id="PS51464"/>
    </source>
</evidence>
<dbReference type="InterPro" id="IPR035472">
    <property type="entry name" value="RpiR-like_SIS"/>
</dbReference>
<dbReference type="RefSeq" id="WP_174192827.1">
    <property type="nucleotide sequence ID" value="NZ_CP046051.1"/>
</dbReference>
<feature type="domain" description="HTH rpiR-type" evidence="4">
    <location>
        <begin position="1"/>
        <end position="77"/>
    </location>
</feature>
<dbReference type="AlphaFoldDB" id="A0A859DPH6"/>
<protein>
    <submittedName>
        <fullName evidence="6">SIS domain-containing protein</fullName>
    </submittedName>
</protein>
<dbReference type="InterPro" id="IPR036388">
    <property type="entry name" value="WH-like_DNA-bd_sf"/>
</dbReference>
<dbReference type="KEGG" id="clf:GJQ69_02415"/>
<dbReference type="InterPro" id="IPR000281">
    <property type="entry name" value="HTH_RpiR"/>
</dbReference>
<reference evidence="7" key="3">
    <citation type="journal article" date="2022" name="Int. J. Syst. Evol. Microbiol.">
        <title>Caproicibacterium lactatifermentans sp. nov., isolated from pit clay used for the production of Chinese strong aroma-type liquor.</title>
        <authorList>
            <person name="Wang H."/>
            <person name="Gu Y."/>
            <person name="Zhao D."/>
            <person name="Qiao Z."/>
            <person name="Zheng J."/>
            <person name="Gao J."/>
            <person name="Ren C."/>
            <person name="Xu Y."/>
        </authorList>
    </citation>
    <scope>NUCLEOTIDE SEQUENCE</scope>
    <source>
        <strain evidence="7">JNU-WLY1368</strain>
    </source>
</reference>
<name>A0A859DPH6_9FIRM</name>
<dbReference type="PANTHER" id="PTHR30514">
    <property type="entry name" value="GLUCOKINASE"/>
    <property type="match status" value="1"/>
</dbReference>
<keyword evidence="2" id="KW-0238">DNA-binding</keyword>
<keyword evidence="9" id="KW-1185">Reference proteome</keyword>
<dbReference type="EMBL" id="CP046051">
    <property type="protein sequence ID" value="QKN23444.1"/>
    <property type="molecule type" value="Genomic_DNA"/>
</dbReference>
<dbReference type="Pfam" id="PF01380">
    <property type="entry name" value="SIS"/>
    <property type="match status" value="1"/>
</dbReference>
<evidence type="ECO:0000313" key="7">
    <source>
        <dbReference type="EMBL" id="QKO29878.1"/>
    </source>
</evidence>
<dbReference type="Proteomes" id="UP000501316">
    <property type="component" value="Chromosome"/>
</dbReference>
<evidence type="ECO:0000313" key="6">
    <source>
        <dbReference type="EMBL" id="QKN23444.1"/>
    </source>
</evidence>
<keyword evidence="3" id="KW-0804">Transcription</keyword>
<organism evidence="6 8">
    <name type="scientific">Caproicibacterium lactatifermentans</name>
    <dbReference type="NCBI Taxonomy" id="2666138"/>
    <lineage>
        <taxon>Bacteria</taxon>
        <taxon>Bacillati</taxon>
        <taxon>Bacillota</taxon>
        <taxon>Clostridia</taxon>
        <taxon>Eubacteriales</taxon>
        <taxon>Oscillospiraceae</taxon>
        <taxon>Caproicibacterium</taxon>
    </lineage>
</organism>
<dbReference type="PANTHER" id="PTHR30514:SF1">
    <property type="entry name" value="HTH-TYPE TRANSCRIPTIONAL REGULATOR HEXR-RELATED"/>
    <property type="match status" value="1"/>
</dbReference>
<dbReference type="GO" id="GO:0003700">
    <property type="term" value="F:DNA-binding transcription factor activity"/>
    <property type="evidence" value="ECO:0007669"/>
    <property type="project" value="InterPro"/>
</dbReference>
<dbReference type="GO" id="GO:0097367">
    <property type="term" value="F:carbohydrate derivative binding"/>
    <property type="evidence" value="ECO:0007669"/>
    <property type="project" value="InterPro"/>
</dbReference>
<evidence type="ECO:0000256" key="1">
    <source>
        <dbReference type="ARBA" id="ARBA00023015"/>
    </source>
</evidence>
<reference evidence="8 9" key="1">
    <citation type="submission" date="2019-11" db="EMBL/GenBank/DDBJ databases">
        <authorList>
            <person name="Ren C."/>
            <person name="Wang H."/>
            <person name="Xu Y."/>
        </authorList>
    </citation>
    <scope>NUCLEOTIDE SEQUENCE [LARGE SCALE GENOMIC DNA]</scope>
    <source>
        <strain evidence="9">JNU-WLY1368</strain>
        <strain evidence="6 8">LBM 19010</strain>
    </source>
</reference>
<accession>A0A859DPH6</accession>
<dbReference type="InterPro" id="IPR009057">
    <property type="entry name" value="Homeodomain-like_sf"/>
</dbReference>
<dbReference type="GO" id="GO:1901135">
    <property type="term" value="P:carbohydrate derivative metabolic process"/>
    <property type="evidence" value="ECO:0007669"/>
    <property type="project" value="InterPro"/>
</dbReference>
<dbReference type="SUPFAM" id="SSF46689">
    <property type="entry name" value="Homeodomain-like"/>
    <property type="match status" value="1"/>
</dbReference>
<dbReference type="CDD" id="cd05013">
    <property type="entry name" value="SIS_RpiR"/>
    <property type="match status" value="1"/>
</dbReference>
<dbReference type="Proteomes" id="UP000509623">
    <property type="component" value="Chromosome"/>
</dbReference>
<dbReference type="PROSITE" id="PS51071">
    <property type="entry name" value="HTH_RPIR"/>
    <property type="match status" value="1"/>
</dbReference>
<evidence type="ECO:0000259" key="4">
    <source>
        <dbReference type="PROSITE" id="PS51071"/>
    </source>
</evidence>
<evidence type="ECO:0000313" key="8">
    <source>
        <dbReference type="Proteomes" id="UP000501316"/>
    </source>
</evidence>
<dbReference type="Gene3D" id="3.40.50.10490">
    <property type="entry name" value="Glucose-6-phosphate isomerase like protein, domain 1"/>
    <property type="match status" value="1"/>
</dbReference>
<dbReference type="InterPro" id="IPR046348">
    <property type="entry name" value="SIS_dom_sf"/>
</dbReference>
<feature type="domain" description="SIS" evidence="5">
    <location>
        <begin position="121"/>
        <end position="261"/>
    </location>
</feature>
<dbReference type="InterPro" id="IPR047640">
    <property type="entry name" value="RpiR-like"/>
</dbReference>
<dbReference type="Gene3D" id="1.10.10.10">
    <property type="entry name" value="Winged helix-like DNA-binding domain superfamily/Winged helix DNA-binding domain"/>
    <property type="match status" value="1"/>
</dbReference>
<gene>
    <name evidence="6" type="ORF">GJQ69_02415</name>
    <name evidence="7" type="ORF">GKP14_01940</name>
</gene>
<dbReference type="Pfam" id="PF01418">
    <property type="entry name" value="HTH_6"/>
    <property type="match status" value="1"/>
</dbReference>
<evidence type="ECO:0000313" key="9">
    <source>
        <dbReference type="Proteomes" id="UP000509623"/>
    </source>
</evidence>
<dbReference type="GO" id="GO:0003677">
    <property type="term" value="F:DNA binding"/>
    <property type="evidence" value="ECO:0007669"/>
    <property type="project" value="UniProtKB-KW"/>
</dbReference>
<dbReference type="EMBL" id="CP046161">
    <property type="protein sequence ID" value="QKO29878.1"/>
    <property type="molecule type" value="Genomic_DNA"/>
</dbReference>
<dbReference type="PROSITE" id="PS51464">
    <property type="entry name" value="SIS"/>
    <property type="match status" value="1"/>
</dbReference>
<evidence type="ECO:0000256" key="2">
    <source>
        <dbReference type="ARBA" id="ARBA00023125"/>
    </source>
</evidence>
<keyword evidence="1" id="KW-0805">Transcription regulation</keyword>
<dbReference type="InterPro" id="IPR001347">
    <property type="entry name" value="SIS_dom"/>
</dbReference>
<sequence>MSCIYKMQEGMASYTSTEKKIAKYILQNPNEVVQSSAQALGGMVGVSAAAVIRFSHKLGYRGFTALKVDLARDSSKAAINFDDVIKEEDSMETVVNKSKGLNMMLQDQAYRLLNTENLDRAVQALLKCQTIYLFGVSGSGIVCMDFMEKLSRINRRVVYHNDFHDQLASAAHMSNRDAAIAISYSGRTHEVNTAMKFAKEIGAMTIAITQFRKTPLSKLSDILLYIPTTERELRLGAIASRNASLIVTDLLYLGLAKSDMKQTKEYIVKTRNAINRLK</sequence>
<reference evidence="7" key="2">
    <citation type="journal article" date="2021" name="Appl. Environ. Microbiol.">
        <title>Adaptability of a Caproate-Producing Bacterium Contributes to Its Dominance in an Anaerobic Fermentation System.</title>
        <authorList>
            <person name="Wang H."/>
            <person name="Gu Y."/>
            <person name="Zhou W."/>
            <person name="Zhao D."/>
            <person name="Qiao Z."/>
            <person name="Zheng J."/>
            <person name="Gao J."/>
            <person name="Chen X."/>
            <person name="Ren C."/>
            <person name="Xu Y."/>
        </authorList>
    </citation>
    <scope>NUCLEOTIDE SEQUENCE</scope>
    <source>
        <strain evidence="7">JNU-WLY1368</strain>
    </source>
</reference>
<proteinExistence type="predicted"/>